<evidence type="ECO:0000313" key="3">
    <source>
        <dbReference type="EMBL" id="ESP86920.1"/>
    </source>
</evidence>
<protein>
    <submittedName>
        <fullName evidence="3">Glycosyltransferase</fullName>
    </submittedName>
</protein>
<keyword evidence="4" id="KW-1185">Reference proteome</keyword>
<evidence type="ECO:0000259" key="2">
    <source>
        <dbReference type="Pfam" id="PF13439"/>
    </source>
</evidence>
<dbReference type="AlphaFoldDB" id="V4H8B1"/>
<feature type="domain" description="Glycosyltransferase subfamily 4-like N-terminal" evidence="2">
    <location>
        <begin position="13"/>
        <end position="182"/>
    </location>
</feature>
<dbReference type="SUPFAM" id="SSF53756">
    <property type="entry name" value="UDP-Glycosyltransferase/glycogen phosphorylase"/>
    <property type="match status" value="1"/>
</dbReference>
<dbReference type="EMBL" id="ASGZ01000068">
    <property type="protein sequence ID" value="ESP86920.1"/>
    <property type="molecule type" value="Genomic_DNA"/>
</dbReference>
<proteinExistence type="predicted"/>
<dbReference type="RefSeq" id="WP_023395908.1">
    <property type="nucleotide sequence ID" value="NZ_ASGZ01000068.1"/>
</dbReference>
<dbReference type="InterPro" id="IPR050194">
    <property type="entry name" value="Glycosyltransferase_grp1"/>
</dbReference>
<dbReference type="PANTHER" id="PTHR45947:SF3">
    <property type="entry name" value="SULFOQUINOVOSYL TRANSFERASE SQD2"/>
    <property type="match status" value="1"/>
</dbReference>
<comment type="caution">
    <text evidence="3">The sequence shown here is derived from an EMBL/GenBank/DDBJ whole genome shotgun (WGS) entry which is preliminary data.</text>
</comment>
<dbReference type="PANTHER" id="PTHR45947">
    <property type="entry name" value="SULFOQUINOVOSYL TRANSFERASE SQD2"/>
    <property type="match status" value="1"/>
</dbReference>
<reference evidence="3 4" key="1">
    <citation type="journal article" date="2013" name="Genome Announc.">
        <title>Draft Genome Sequence of 'Candidatus Halobonum tyrrellensis' Strain G22, Isolated from the Hypersaline Waters of Lake Tyrrell, Australia.</title>
        <authorList>
            <person name="Ugalde J.A."/>
            <person name="Narasingarao P."/>
            <person name="Kuo S."/>
            <person name="Podell S."/>
            <person name="Allen E.E."/>
        </authorList>
    </citation>
    <scope>NUCLEOTIDE SEQUENCE [LARGE SCALE GENOMIC DNA]</scope>
    <source>
        <strain evidence="3 4">G22</strain>
    </source>
</reference>
<evidence type="ECO:0000256" key="1">
    <source>
        <dbReference type="SAM" id="MobiDB-lite"/>
    </source>
</evidence>
<sequence length="392" mass="42041">MTDTPADPDHRAADRGADVLLVGPIGAATGGIARYMDEQRDWLAGDLHVRVHDTSNAAGEGAVWFIAAFLRSLLRLATFPLRRRPEAVHVHSSHDLSFLLSAAYVLYAKHVWGVPVVFHIHGSSFDEFVTDPGPVVGRLQRAVFDASDRVVVLSEYWRETLEREVPVAEGKLVVLPNAVDPREYDPRYGADPPRLVFVADHVERKGVAELAAAADALAADGVPFELAVAGTGPADHHLADAADRNEEVEYLGYVSEAEKRRLLSEASLFVMPTYAEGLPIAMLEGMAGGDAVVSTAVGSIPEVIGEANGRLVDPGDADALEAALRDLLDEPETVEAMGRENRRLAEERYDWADIARRLRDLYAELGVAAAAADAASADDPAQSGSASIGVTE</sequence>
<dbReference type="OrthoDB" id="131038at2157"/>
<dbReference type="eggNOG" id="arCOG01403">
    <property type="taxonomic scope" value="Archaea"/>
</dbReference>
<dbReference type="Proteomes" id="UP000017840">
    <property type="component" value="Unassembled WGS sequence"/>
</dbReference>
<evidence type="ECO:0000313" key="4">
    <source>
        <dbReference type="Proteomes" id="UP000017840"/>
    </source>
</evidence>
<feature type="region of interest" description="Disordered" evidence="1">
    <location>
        <begin position="372"/>
        <end position="392"/>
    </location>
</feature>
<accession>V4H8B1</accession>
<dbReference type="GO" id="GO:0016757">
    <property type="term" value="F:glycosyltransferase activity"/>
    <property type="evidence" value="ECO:0007669"/>
    <property type="project" value="TreeGrafter"/>
</dbReference>
<dbReference type="STRING" id="1324957.K933_16702"/>
<dbReference type="CDD" id="cd03801">
    <property type="entry name" value="GT4_PimA-like"/>
    <property type="match status" value="1"/>
</dbReference>
<gene>
    <name evidence="3" type="ORF">K933_16702</name>
</gene>
<dbReference type="Pfam" id="PF13692">
    <property type="entry name" value="Glyco_trans_1_4"/>
    <property type="match status" value="1"/>
</dbReference>
<dbReference type="InterPro" id="IPR028098">
    <property type="entry name" value="Glyco_trans_4-like_N"/>
</dbReference>
<keyword evidence="3" id="KW-0808">Transferase</keyword>
<organism evidence="3 4">
    <name type="scientific">Candidatus Halobonum tyrrellensis G22</name>
    <dbReference type="NCBI Taxonomy" id="1324957"/>
    <lineage>
        <taxon>Archaea</taxon>
        <taxon>Methanobacteriati</taxon>
        <taxon>Methanobacteriota</taxon>
        <taxon>Stenosarchaea group</taxon>
        <taxon>Halobacteria</taxon>
        <taxon>Halobacteriales</taxon>
        <taxon>Haloferacaceae</taxon>
        <taxon>Candidatus Halobonum</taxon>
    </lineage>
</organism>
<name>V4H8B1_9EURY</name>
<dbReference type="Gene3D" id="3.40.50.2000">
    <property type="entry name" value="Glycogen Phosphorylase B"/>
    <property type="match status" value="2"/>
</dbReference>
<dbReference type="Pfam" id="PF13439">
    <property type="entry name" value="Glyco_transf_4"/>
    <property type="match status" value="1"/>
</dbReference>